<dbReference type="GO" id="GO:0043024">
    <property type="term" value="F:ribosomal small subunit binding"/>
    <property type="evidence" value="ECO:0007669"/>
    <property type="project" value="TreeGrafter"/>
</dbReference>
<gene>
    <name evidence="2" type="primary">rbfA</name>
    <name evidence="3" type="ORF">HMPREF9453_01631</name>
</gene>
<dbReference type="HAMAP" id="MF_00003">
    <property type="entry name" value="RbfA"/>
    <property type="match status" value="1"/>
</dbReference>
<dbReference type="RefSeq" id="WP_008860125.1">
    <property type="nucleotide sequence ID" value="NZ_JH591188.1"/>
</dbReference>
<dbReference type="STRING" id="742743.HMPREF9453_01631"/>
<evidence type="ECO:0000256" key="2">
    <source>
        <dbReference type="HAMAP-Rule" id="MF_00003"/>
    </source>
</evidence>
<evidence type="ECO:0000313" key="4">
    <source>
        <dbReference type="Proteomes" id="UP000003277"/>
    </source>
</evidence>
<dbReference type="PANTHER" id="PTHR33515:SF1">
    <property type="entry name" value="RIBOSOME-BINDING FACTOR A, CHLOROPLASTIC-RELATED"/>
    <property type="match status" value="1"/>
</dbReference>
<comment type="caution">
    <text evidence="3">The sequence shown here is derived from an EMBL/GenBank/DDBJ whole genome shotgun (WGS) entry which is preliminary data.</text>
</comment>
<proteinExistence type="inferred from homology"/>
<dbReference type="Pfam" id="PF02033">
    <property type="entry name" value="RBFA"/>
    <property type="match status" value="1"/>
</dbReference>
<accession>H1D1Z3</accession>
<keyword evidence="1 2" id="KW-0690">Ribosome biogenesis</keyword>
<dbReference type="PROSITE" id="PS01319">
    <property type="entry name" value="RBFA"/>
    <property type="match status" value="1"/>
</dbReference>
<name>H1D1Z3_9FIRM</name>
<dbReference type="InterPro" id="IPR015946">
    <property type="entry name" value="KH_dom-like_a/b"/>
</dbReference>
<reference evidence="3 4" key="1">
    <citation type="submission" date="2011-11" db="EMBL/GenBank/DDBJ databases">
        <title>The Genome Sequence of Dialister succinatiphilus YIT 11850.</title>
        <authorList>
            <consortium name="The Broad Institute Genome Sequencing Platform"/>
            <person name="Earl A."/>
            <person name="Ward D."/>
            <person name="Feldgarden M."/>
            <person name="Gevers D."/>
            <person name="Morotomi M."/>
            <person name="Young S.K."/>
            <person name="Zeng Q."/>
            <person name="Gargeya S."/>
            <person name="Fitzgerald M."/>
            <person name="Haas B."/>
            <person name="Abouelleil A."/>
            <person name="Alvarado L."/>
            <person name="Arachchi H.M."/>
            <person name="Berlin A."/>
            <person name="Brown A."/>
            <person name="Chapman S.B."/>
            <person name="Dunbar C."/>
            <person name="Gearin G."/>
            <person name="Goldberg J."/>
            <person name="Griggs A."/>
            <person name="Gujja S."/>
            <person name="Heiman D."/>
            <person name="Howarth C."/>
            <person name="Lui A."/>
            <person name="MacDonald P.J.P."/>
            <person name="Montmayeur A."/>
            <person name="Murphy C."/>
            <person name="Neiman D."/>
            <person name="Pearson M."/>
            <person name="Priest M."/>
            <person name="Roberts A."/>
            <person name="Saif S."/>
            <person name="Shea T."/>
            <person name="Sisk P."/>
            <person name="Stolte C."/>
            <person name="Sykes S."/>
            <person name="Wortman J."/>
            <person name="Nusbaum C."/>
            <person name="Birren B."/>
        </authorList>
    </citation>
    <scope>NUCLEOTIDE SEQUENCE [LARGE SCALE GENOMIC DNA]</scope>
    <source>
        <strain evidence="3 4">YIT 11850</strain>
    </source>
</reference>
<comment type="subcellular location">
    <subcellularLocation>
        <location evidence="2">Cytoplasm</location>
    </subcellularLocation>
</comment>
<dbReference type="EMBL" id="ADLT01000052">
    <property type="protein sequence ID" value="EHO62506.1"/>
    <property type="molecule type" value="Genomic_DNA"/>
</dbReference>
<dbReference type="InterPro" id="IPR023799">
    <property type="entry name" value="RbfA_dom_sf"/>
</dbReference>
<keyword evidence="4" id="KW-1185">Reference proteome</keyword>
<dbReference type="NCBIfam" id="TIGR00082">
    <property type="entry name" value="rbfA"/>
    <property type="match status" value="1"/>
</dbReference>
<dbReference type="Proteomes" id="UP000003277">
    <property type="component" value="Unassembled WGS sequence"/>
</dbReference>
<protein>
    <recommendedName>
        <fullName evidence="2">Ribosome-binding factor A</fullName>
    </recommendedName>
</protein>
<dbReference type="GO" id="GO:0030490">
    <property type="term" value="P:maturation of SSU-rRNA"/>
    <property type="evidence" value="ECO:0007669"/>
    <property type="project" value="UniProtKB-UniRule"/>
</dbReference>
<sequence>MSELRVRKIQEFIKQEVSNMLLHDLKDPRIGFVTVTGVEVTGDLREARIFVSLFGSDEEKAASLEALNKGKGFVRRELGQRLKIYYTPEISFAEDTSLDYGMHIDGLLKKIHKEENK</sequence>
<dbReference type="PATRIC" id="fig|742743.3.peg.1665"/>
<dbReference type="OrthoDB" id="307788at2"/>
<keyword evidence="2" id="KW-0963">Cytoplasm</keyword>
<dbReference type="HOGENOM" id="CLU_089475_6_3_9"/>
<comment type="function">
    <text evidence="2">One of several proteins that assist in the late maturation steps of the functional core of the 30S ribosomal subunit. Associates with free 30S ribosomal subunits (but not with 30S subunits that are part of 70S ribosomes or polysomes). Required for efficient processing of 16S rRNA. May interact with the 5'-terminal helix region of 16S rRNA.</text>
</comment>
<dbReference type="InterPro" id="IPR000238">
    <property type="entry name" value="RbfA"/>
</dbReference>
<evidence type="ECO:0000313" key="3">
    <source>
        <dbReference type="EMBL" id="EHO62506.1"/>
    </source>
</evidence>
<dbReference type="eggNOG" id="COG0858">
    <property type="taxonomic scope" value="Bacteria"/>
</dbReference>
<dbReference type="InterPro" id="IPR020053">
    <property type="entry name" value="Ribosome-bd_factorA_CS"/>
</dbReference>
<dbReference type="AlphaFoldDB" id="H1D1Z3"/>
<dbReference type="SUPFAM" id="SSF89919">
    <property type="entry name" value="Ribosome-binding factor A, RbfA"/>
    <property type="match status" value="1"/>
</dbReference>
<evidence type="ECO:0000256" key="1">
    <source>
        <dbReference type="ARBA" id="ARBA00022517"/>
    </source>
</evidence>
<comment type="similarity">
    <text evidence="2">Belongs to the RbfA family.</text>
</comment>
<dbReference type="GO" id="GO:0005829">
    <property type="term" value="C:cytosol"/>
    <property type="evidence" value="ECO:0007669"/>
    <property type="project" value="TreeGrafter"/>
</dbReference>
<dbReference type="PANTHER" id="PTHR33515">
    <property type="entry name" value="RIBOSOME-BINDING FACTOR A, CHLOROPLASTIC-RELATED"/>
    <property type="match status" value="1"/>
</dbReference>
<organism evidence="3 4">
    <name type="scientific">Dialister succinatiphilus YIT 11850</name>
    <dbReference type="NCBI Taxonomy" id="742743"/>
    <lineage>
        <taxon>Bacteria</taxon>
        <taxon>Bacillati</taxon>
        <taxon>Bacillota</taxon>
        <taxon>Negativicutes</taxon>
        <taxon>Veillonellales</taxon>
        <taxon>Veillonellaceae</taxon>
        <taxon>Dialister</taxon>
    </lineage>
</organism>
<dbReference type="Gene3D" id="3.30.300.20">
    <property type="match status" value="1"/>
</dbReference>
<comment type="subunit">
    <text evidence="2">Monomer. Binds 30S ribosomal subunits, but not 50S ribosomal subunits or 70S ribosomes.</text>
</comment>